<gene>
    <name evidence="2" type="ORF">A2V47_06400</name>
</gene>
<evidence type="ECO:0000256" key="1">
    <source>
        <dbReference type="SAM" id="Phobius"/>
    </source>
</evidence>
<protein>
    <submittedName>
        <fullName evidence="2">Uncharacterized protein</fullName>
    </submittedName>
</protein>
<evidence type="ECO:0000313" key="2">
    <source>
        <dbReference type="EMBL" id="OGD17090.1"/>
    </source>
</evidence>
<keyword evidence="1" id="KW-0472">Membrane</keyword>
<organism evidence="2 3">
    <name type="scientific">Candidatus Sediminicultor quintus</name>
    <dbReference type="NCBI Taxonomy" id="1797291"/>
    <lineage>
        <taxon>Bacteria</taxon>
        <taxon>Pseudomonadati</taxon>
        <taxon>Atribacterota</taxon>
        <taxon>Candidatus Phoenicimicrobiia</taxon>
        <taxon>Candidatus Pheonicimicrobiales</taxon>
        <taxon>Candidatus Phoenicimicrobiaceae</taxon>
        <taxon>Candidatus Sediminicultor</taxon>
    </lineage>
</organism>
<dbReference type="EMBL" id="MEYH01000018">
    <property type="protein sequence ID" value="OGD17090.1"/>
    <property type="molecule type" value="Genomic_DNA"/>
</dbReference>
<keyword evidence="1" id="KW-1133">Transmembrane helix</keyword>
<feature type="transmembrane region" description="Helical" evidence="1">
    <location>
        <begin position="21"/>
        <end position="45"/>
    </location>
</feature>
<evidence type="ECO:0000313" key="3">
    <source>
        <dbReference type="Proteomes" id="UP000177701"/>
    </source>
</evidence>
<sequence>MDFKLPKKDIISKEIPRYPNIWFYVNCNMVEGYLEAVYLIIFNLMKYCNIKNNFSENYRLRHILFNGNEGSDTEGRYKGLQPYTDIDNPSNSHDHQLHIRYYYKNLINNKSEKVKLNINNEDIIFYRLALSAHYEVTTENKNHPFVEFCPICGRTGIYDIEVDRNDLDKEICRKIHDPLGVEILLKNTIRGNIIYNNRGEQIKFIEKLKKDCDLETYIVDTTDAEINTPKIAHILIKKINYGRDIILKNIEEN</sequence>
<reference evidence="2 3" key="1">
    <citation type="journal article" date="2016" name="Nat. Commun.">
        <title>Thousands of microbial genomes shed light on interconnected biogeochemical processes in an aquifer system.</title>
        <authorList>
            <person name="Anantharaman K."/>
            <person name="Brown C.T."/>
            <person name="Hug L.A."/>
            <person name="Sharon I."/>
            <person name="Castelle C.J."/>
            <person name="Probst A.J."/>
            <person name="Thomas B.C."/>
            <person name="Singh A."/>
            <person name="Wilkins M.J."/>
            <person name="Karaoz U."/>
            <person name="Brodie E.L."/>
            <person name="Williams K.H."/>
            <person name="Hubbard S.S."/>
            <person name="Banfield J.F."/>
        </authorList>
    </citation>
    <scope>NUCLEOTIDE SEQUENCE [LARGE SCALE GENOMIC DNA]</scope>
</reference>
<proteinExistence type="predicted"/>
<accession>A0A1F5AF29</accession>
<keyword evidence="1" id="KW-0812">Transmembrane</keyword>
<name>A0A1F5AF29_9BACT</name>
<comment type="caution">
    <text evidence="2">The sequence shown here is derived from an EMBL/GenBank/DDBJ whole genome shotgun (WGS) entry which is preliminary data.</text>
</comment>
<dbReference type="AlphaFoldDB" id="A0A1F5AF29"/>
<dbReference type="Proteomes" id="UP000177701">
    <property type="component" value="Unassembled WGS sequence"/>
</dbReference>